<gene>
    <name evidence="11" type="ORF">CC1G_00434</name>
</gene>
<dbReference type="FunCoup" id="A8NXX7">
    <property type="interactions" value="399"/>
</dbReference>
<dbReference type="EMBL" id="AACS02000005">
    <property type="protein sequence ID" value="EAU84915.1"/>
    <property type="molecule type" value="Genomic_DNA"/>
</dbReference>
<evidence type="ECO:0000256" key="3">
    <source>
        <dbReference type="ARBA" id="ARBA00022552"/>
    </source>
</evidence>
<name>A8NXX7_COPC7</name>
<dbReference type="Proteomes" id="UP000001861">
    <property type="component" value="Unassembled WGS sequence"/>
</dbReference>
<dbReference type="InParanoid" id="A8NXX7"/>
<evidence type="ECO:0000256" key="10">
    <source>
        <dbReference type="SAM" id="MobiDB-lite"/>
    </source>
</evidence>
<feature type="compositionally biased region" description="Basic and acidic residues" evidence="10">
    <location>
        <begin position="111"/>
        <end position="134"/>
    </location>
</feature>
<dbReference type="InterPro" id="IPR007823">
    <property type="entry name" value="RRP8"/>
</dbReference>
<dbReference type="FunFam" id="1.10.10.2150:FF:000001">
    <property type="entry name" value="Ribosomal RNA-processing protein 8"/>
    <property type="match status" value="1"/>
</dbReference>
<reference evidence="11 12" key="1">
    <citation type="journal article" date="2010" name="Proc. Natl. Acad. Sci. U.S.A.">
        <title>Insights into evolution of multicellular fungi from the assembled chromosomes of the mushroom Coprinopsis cinerea (Coprinus cinereus).</title>
        <authorList>
            <person name="Stajich J.E."/>
            <person name="Wilke S.K."/>
            <person name="Ahren D."/>
            <person name="Au C.H."/>
            <person name="Birren B.W."/>
            <person name="Borodovsky M."/>
            <person name="Burns C."/>
            <person name="Canback B."/>
            <person name="Casselton L.A."/>
            <person name="Cheng C.K."/>
            <person name="Deng J."/>
            <person name="Dietrich F.S."/>
            <person name="Fargo D.C."/>
            <person name="Farman M.L."/>
            <person name="Gathman A.C."/>
            <person name="Goldberg J."/>
            <person name="Guigo R."/>
            <person name="Hoegger P.J."/>
            <person name="Hooker J.B."/>
            <person name="Huggins A."/>
            <person name="James T.Y."/>
            <person name="Kamada T."/>
            <person name="Kilaru S."/>
            <person name="Kodira C."/>
            <person name="Kues U."/>
            <person name="Kupfer D."/>
            <person name="Kwan H.S."/>
            <person name="Lomsadze A."/>
            <person name="Li W."/>
            <person name="Lilly W.W."/>
            <person name="Ma L.J."/>
            <person name="Mackey A.J."/>
            <person name="Manning G."/>
            <person name="Martin F."/>
            <person name="Muraguchi H."/>
            <person name="Natvig D.O."/>
            <person name="Palmerini H."/>
            <person name="Ramesh M.A."/>
            <person name="Rehmeyer C.J."/>
            <person name="Roe B.A."/>
            <person name="Shenoy N."/>
            <person name="Stanke M."/>
            <person name="Ter-Hovhannisyan V."/>
            <person name="Tunlid A."/>
            <person name="Velagapudi R."/>
            <person name="Vision T.J."/>
            <person name="Zeng Q."/>
            <person name="Zolan M.E."/>
            <person name="Pukkila P.J."/>
        </authorList>
    </citation>
    <scope>NUCLEOTIDE SEQUENCE [LARGE SCALE GENOMIC DNA]</scope>
    <source>
        <strain evidence="12">Okayama-7 / 130 / ATCC MYA-4618 / FGSC 9003</strain>
    </source>
</reference>
<dbReference type="GeneID" id="6013855"/>
<dbReference type="KEGG" id="cci:CC1G_00434"/>
<dbReference type="STRING" id="240176.A8NXX7"/>
<keyword evidence="12" id="KW-1185">Reference proteome</keyword>
<dbReference type="InterPro" id="IPR029063">
    <property type="entry name" value="SAM-dependent_MTases_sf"/>
</dbReference>
<keyword evidence="4 9" id="KW-0489">Methyltransferase</keyword>
<sequence length="410" mass="45988">MPQLFDVPGWKVPDAPVTQSPQNRNPKKRKRPTSDGSSKLLSAEFSLEKLMDRLKDKTAEKAELSKRDKPKNKTKKEKKEKKKDKEKGKGKEKATANVVHKEISRPMPLKPADRMSKPKERSPATVESKAESSRPSKRRKTQHAATAEGSSRGHEPSASSETKVEGNLTELQRNMKQSLDGAKFRMINENLYKSESREAVQMMKEDPAVFSEYHKGFRRQVQSWPTNPVNIYIAQLQDYPARTVIADLGCGDAALAKALIPQGMAVLSFDLVSDGAFVIEADACQKLPLPGSEGSETGSSVGEGHVVDVVVCALSLMNTNWPRCVREAWRILKANGELKIAEVASRFTSVKEFENLVASIGFKLKSKDTSNTHFTLFEFRKIARQPKTEKEWNKIYAKNSLLKPCEYKRR</sequence>
<feature type="region of interest" description="Disordered" evidence="10">
    <location>
        <begin position="56"/>
        <end position="166"/>
    </location>
</feature>
<comment type="subcellular location">
    <subcellularLocation>
        <location evidence="1 9">Nucleus</location>
        <location evidence="1 9">Nucleolus</location>
    </subcellularLocation>
</comment>
<dbReference type="OrthoDB" id="10258825at2759"/>
<dbReference type="SUPFAM" id="SSF53335">
    <property type="entry name" value="S-adenosyl-L-methionine-dependent methyltransferases"/>
    <property type="match status" value="1"/>
</dbReference>
<dbReference type="Gene3D" id="1.10.10.2150">
    <property type="entry name" value="Ribosomal RNA-processing protein 8, N-terminal domain"/>
    <property type="match status" value="1"/>
</dbReference>
<comment type="function">
    <text evidence="9">S-adenosyl-L-methionine-dependent methyltransferase that specifically methylates the N(1) position of adenine in helix 25.1 in 25S rRNA. Required both for ribosomal 40S and 60S subunits biogenesis. Required for efficient pre-rRNA cleavage at site A2.</text>
</comment>
<keyword evidence="5 9" id="KW-0808">Transferase</keyword>
<dbReference type="GO" id="GO:0005730">
    <property type="term" value="C:nucleolus"/>
    <property type="evidence" value="ECO:0007669"/>
    <property type="project" value="UniProtKB-SubCell"/>
</dbReference>
<dbReference type="eggNOG" id="KOG3045">
    <property type="taxonomic scope" value="Eukaryota"/>
</dbReference>
<keyword evidence="7 9" id="KW-0539">Nucleus</keyword>
<dbReference type="PANTHER" id="PTHR12787:SF0">
    <property type="entry name" value="RIBOSOMAL RNA-PROCESSING PROTEIN 8"/>
    <property type="match status" value="1"/>
</dbReference>
<comment type="similarity">
    <text evidence="2 9">Belongs to the methyltransferase superfamily. RRP8 family.</text>
</comment>
<dbReference type="GO" id="GO:0016433">
    <property type="term" value="F:rRNA (adenine) methyltransferase activity"/>
    <property type="evidence" value="ECO:0007669"/>
    <property type="project" value="UniProtKB-ARBA"/>
</dbReference>
<evidence type="ECO:0000256" key="8">
    <source>
        <dbReference type="ARBA" id="ARBA00076672"/>
    </source>
</evidence>
<protein>
    <recommendedName>
        <fullName evidence="8 9">Ribosomal RNA-processing protein 8</fullName>
        <ecNumber evidence="9">2.1.1.-</ecNumber>
    </recommendedName>
</protein>
<keyword evidence="6 9" id="KW-0949">S-adenosyl-L-methionine</keyword>
<organism evidence="11 12">
    <name type="scientific">Coprinopsis cinerea (strain Okayama-7 / 130 / ATCC MYA-4618 / FGSC 9003)</name>
    <name type="common">Inky cap fungus</name>
    <name type="synonym">Hormographiella aspergillata</name>
    <dbReference type="NCBI Taxonomy" id="240176"/>
    <lineage>
        <taxon>Eukaryota</taxon>
        <taxon>Fungi</taxon>
        <taxon>Dikarya</taxon>
        <taxon>Basidiomycota</taxon>
        <taxon>Agaricomycotina</taxon>
        <taxon>Agaricomycetes</taxon>
        <taxon>Agaricomycetidae</taxon>
        <taxon>Agaricales</taxon>
        <taxon>Agaricineae</taxon>
        <taxon>Psathyrellaceae</taxon>
        <taxon>Coprinopsis</taxon>
    </lineage>
</organism>
<keyword evidence="3 9" id="KW-0698">rRNA processing</keyword>
<evidence type="ECO:0000256" key="5">
    <source>
        <dbReference type="ARBA" id="ARBA00022679"/>
    </source>
</evidence>
<comment type="caution">
    <text evidence="11">The sequence shown here is derived from an EMBL/GenBank/DDBJ whole genome shotgun (WGS) entry which is preliminary data.</text>
</comment>
<dbReference type="PANTHER" id="PTHR12787">
    <property type="entry name" value="RIBOSOMAL RNA-PROCESSING PROTEIN 8"/>
    <property type="match status" value="1"/>
</dbReference>
<dbReference type="OMA" id="GNVDEMY"/>
<feature type="region of interest" description="Disordered" evidence="10">
    <location>
        <begin position="1"/>
        <end position="44"/>
    </location>
</feature>
<evidence type="ECO:0000256" key="7">
    <source>
        <dbReference type="ARBA" id="ARBA00023242"/>
    </source>
</evidence>
<feature type="compositionally biased region" description="Basic and acidic residues" evidence="10">
    <location>
        <begin position="83"/>
        <end position="104"/>
    </location>
</feature>
<evidence type="ECO:0000256" key="2">
    <source>
        <dbReference type="ARBA" id="ARBA00006301"/>
    </source>
</evidence>
<dbReference type="GO" id="GO:0042273">
    <property type="term" value="P:ribosomal large subunit biogenesis"/>
    <property type="evidence" value="ECO:0007669"/>
    <property type="project" value="TreeGrafter"/>
</dbReference>
<evidence type="ECO:0000256" key="4">
    <source>
        <dbReference type="ARBA" id="ARBA00022603"/>
    </source>
</evidence>
<dbReference type="VEuPathDB" id="FungiDB:CC1G_00434"/>
<dbReference type="RefSeq" id="XP_001837298.1">
    <property type="nucleotide sequence ID" value="XM_001837246.2"/>
</dbReference>
<dbReference type="Gene3D" id="3.40.50.150">
    <property type="entry name" value="Vaccinia Virus protein VP39"/>
    <property type="match status" value="1"/>
</dbReference>
<evidence type="ECO:0000313" key="11">
    <source>
        <dbReference type="EMBL" id="EAU84915.1"/>
    </source>
</evidence>
<accession>A8NXX7</accession>
<feature type="compositionally biased region" description="Basic and acidic residues" evidence="10">
    <location>
        <begin position="56"/>
        <end position="67"/>
    </location>
</feature>
<feature type="compositionally biased region" description="Basic residues" evidence="10">
    <location>
        <begin position="68"/>
        <end position="82"/>
    </location>
</feature>
<dbReference type="Pfam" id="PF05148">
    <property type="entry name" value="Methyltransf_8"/>
    <property type="match status" value="1"/>
</dbReference>
<evidence type="ECO:0000256" key="1">
    <source>
        <dbReference type="ARBA" id="ARBA00004604"/>
    </source>
</evidence>
<dbReference type="InterPro" id="IPR042036">
    <property type="entry name" value="RRP8_N"/>
</dbReference>
<proteinExistence type="inferred from homology"/>
<evidence type="ECO:0000313" key="12">
    <source>
        <dbReference type="Proteomes" id="UP000001861"/>
    </source>
</evidence>
<evidence type="ECO:0000256" key="9">
    <source>
        <dbReference type="RuleBase" id="RU365074"/>
    </source>
</evidence>
<dbReference type="AlphaFoldDB" id="A8NXX7"/>
<evidence type="ECO:0000256" key="6">
    <source>
        <dbReference type="ARBA" id="ARBA00022691"/>
    </source>
</evidence>
<dbReference type="EC" id="2.1.1.-" evidence="9"/>